<keyword evidence="4" id="KW-1185">Reference proteome</keyword>
<evidence type="ECO:0000259" key="2">
    <source>
        <dbReference type="Pfam" id="PF00188"/>
    </source>
</evidence>
<feature type="signal peptide" evidence="1">
    <location>
        <begin position="1"/>
        <end position="22"/>
    </location>
</feature>
<feature type="chain" id="PRO_5046421666" description="SCP domain-containing protein" evidence="1">
    <location>
        <begin position="23"/>
        <end position="297"/>
    </location>
</feature>
<dbReference type="RefSeq" id="WP_189067497.1">
    <property type="nucleotide sequence ID" value="NZ_BMPE01000001.1"/>
</dbReference>
<dbReference type="Pfam" id="PF00188">
    <property type="entry name" value="CAP"/>
    <property type="match status" value="1"/>
</dbReference>
<dbReference type="Proteomes" id="UP000604341">
    <property type="component" value="Unassembled WGS sequence"/>
</dbReference>
<dbReference type="SUPFAM" id="SSF55797">
    <property type="entry name" value="PR-1-like"/>
    <property type="match status" value="1"/>
</dbReference>
<keyword evidence="1" id="KW-0732">Signal</keyword>
<dbReference type="Gene3D" id="3.40.33.10">
    <property type="entry name" value="CAP"/>
    <property type="match status" value="1"/>
</dbReference>
<name>A0ABQ2FFR0_9DEIO</name>
<evidence type="ECO:0000256" key="1">
    <source>
        <dbReference type="SAM" id="SignalP"/>
    </source>
</evidence>
<gene>
    <name evidence="3" type="ORF">GCM10010844_06410</name>
</gene>
<sequence>MRSALHLTLLTLSLGLSGASAAQTPSVPYGTPAPLTLPGGQPVAVDALVDRADLFDLLVQADFRSCGQTAYRDPVLDAVAARVARGFSLKTELLSARVRAQKANQFVLPKLGRAPAVVQALANQCALRVGFTRYGVAVQDGRAALVSVKPAQIEADDPRAWMLHFLDLTNEARRQGQRCGDDLFRSAPPLRWNEQLAASAQTHLNDLIRLNFRGHVNPETGSTPPDRARAAGYPSGTVGENAAYDSTTPEDALQSLLDSPGHCRILMNPDWRDFGAAMGNGTPETVFSTYWVQDFGR</sequence>
<organism evidence="3 4">
    <name type="scientific">Deinococcus radiotolerans</name>
    <dbReference type="NCBI Taxonomy" id="1309407"/>
    <lineage>
        <taxon>Bacteria</taxon>
        <taxon>Thermotogati</taxon>
        <taxon>Deinococcota</taxon>
        <taxon>Deinococci</taxon>
        <taxon>Deinococcales</taxon>
        <taxon>Deinococcaceae</taxon>
        <taxon>Deinococcus</taxon>
    </lineage>
</organism>
<dbReference type="PANTHER" id="PTHR31157">
    <property type="entry name" value="SCP DOMAIN-CONTAINING PROTEIN"/>
    <property type="match status" value="1"/>
</dbReference>
<proteinExistence type="predicted"/>
<evidence type="ECO:0000313" key="3">
    <source>
        <dbReference type="EMBL" id="GGK90602.1"/>
    </source>
</evidence>
<dbReference type="InterPro" id="IPR014044">
    <property type="entry name" value="CAP_dom"/>
</dbReference>
<accession>A0ABQ2FFR0</accession>
<dbReference type="CDD" id="cd05379">
    <property type="entry name" value="CAP_bacterial"/>
    <property type="match status" value="1"/>
</dbReference>
<feature type="domain" description="SCP" evidence="2">
    <location>
        <begin position="166"/>
        <end position="295"/>
    </location>
</feature>
<dbReference type="PANTHER" id="PTHR31157:SF1">
    <property type="entry name" value="SCP DOMAIN-CONTAINING PROTEIN"/>
    <property type="match status" value="1"/>
</dbReference>
<comment type="caution">
    <text evidence="3">The sequence shown here is derived from an EMBL/GenBank/DDBJ whole genome shotgun (WGS) entry which is preliminary data.</text>
</comment>
<dbReference type="InterPro" id="IPR035940">
    <property type="entry name" value="CAP_sf"/>
</dbReference>
<dbReference type="EMBL" id="BMPE01000001">
    <property type="protein sequence ID" value="GGK90602.1"/>
    <property type="molecule type" value="Genomic_DNA"/>
</dbReference>
<reference evidence="4" key="1">
    <citation type="journal article" date="2019" name="Int. J. Syst. Evol. Microbiol.">
        <title>The Global Catalogue of Microorganisms (GCM) 10K type strain sequencing project: providing services to taxonomists for standard genome sequencing and annotation.</title>
        <authorList>
            <consortium name="The Broad Institute Genomics Platform"/>
            <consortium name="The Broad Institute Genome Sequencing Center for Infectious Disease"/>
            <person name="Wu L."/>
            <person name="Ma J."/>
        </authorList>
    </citation>
    <scope>NUCLEOTIDE SEQUENCE [LARGE SCALE GENOMIC DNA]</scope>
    <source>
        <strain evidence="4">JCM 19173</strain>
    </source>
</reference>
<protein>
    <recommendedName>
        <fullName evidence="2">SCP domain-containing protein</fullName>
    </recommendedName>
</protein>
<evidence type="ECO:0000313" key="4">
    <source>
        <dbReference type="Proteomes" id="UP000604341"/>
    </source>
</evidence>